<dbReference type="GO" id="GO:0035556">
    <property type="term" value="P:intracellular signal transduction"/>
    <property type="evidence" value="ECO:0007669"/>
    <property type="project" value="InterPro"/>
</dbReference>
<comment type="catalytic activity">
    <reaction evidence="1 12">
        <text>GTP = 3',5'-cyclic GMP + diphosphate</text>
        <dbReference type="Rhea" id="RHEA:13665"/>
        <dbReference type="ChEBI" id="CHEBI:33019"/>
        <dbReference type="ChEBI" id="CHEBI:37565"/>
        <dbReference type="ChEBI" id="CHEBI:57746"/>
        <dbReference type="EC" id="4.6.1.2"/>
    </reaction>
</comment>
<dbReference type="InterPro" id="IPR001054">
    <property type="entry name" value="A/G_cyclase"/>
</dbReference>
<keyword evidence="16" id="KW-1185">Reference proteome</keyword>
<dbReference type="Gene3D" id="1.10.510.10">
    <property type="entry name" value="Transferase(Phosphotransferase) domain 1"/>
    <property type="match status" value="1"/>
</dbReference>
<dbReference type="SUPFAM" id="SSF56112">
    <property type="entry name" value="Protein kinase-like (PK-like)"/>
    <property type="match status" value="1"/>
</dbReference>
<accession>A0A1D1VDP6</accession>
<dbReference type="GO" id="GO:0007168">
    <property type="term" value="P:receptor guanylyl cyclase signaling pathway"/>
    <property type="evidence" value="ECO:0007669"/>
    <property type="project" value="TreeGrafter"/>
</dbReference>
<keyword evidence="8" id="KW-0325">Glycoprotein</keyword>
<dbReference type="InterPro" id="IPR000719">
    <property type="entry name" value="Prot_kinase_dom"/>
</dbReference>
<evidence type="ECO:0000313" key="16">
    <source>
        <dbReference type="Proteomes" id="UP000186922"/>
    </source>
</evidence>
<dbReference type="OrthoDB" id="302535at2759"/>
<dbReference type="SUPFAM" id="SSF55073">
    <property type="entry name" value="Nucleotide cyclase"/>
    <property type="match status" value="1"/>
</dbReference>
<dbReference type="EMBL" id="BDGG01000005">
    <property type="protein sequence ID" value="GAU99759.1"/>
    <property type="molecule type" value="Genomic_DNA"/>
</dbReference>
<comment type="subcellular location">
    <subcellularLocation>
        <location evidence="2">Membrane</location>
        <topology evidence="2">Single-pass membrane protein</topology>
    </subcellularLocation>
</comment>
<sequence length="758" mass="84984">MSQTSIYEAVVFLFRVIMGTETPKNASRSARELLTSLRNQTFGVPGLTKPITIDQAGVRVIPIHFQAFLLTTGRFQTVMRYNSVNKQMDFIDDTNGSSAQLKLCIHFNELDSPNLSLPGQEIARPTAVAFGILAGIAMLAATLRLWKRIQRFTGLAWVVSESQMQFIRSNTITIGKFVLPDRTSVRGATMLYSGRLLACCCSFPIYAPFEEVKKNSLAKLVLKLSRDLDHPNISKFYGIMWTSNHPYFGKAMLHVSEMTSKGFLRTIVDDDAYALNWDLRFCLMWDLFLGLRYIHSSKLRFHGSLTSLCTFVDERFTLKINGTGILPYFGTILIDKVVAMPDYKYEVSTMMVNLWMAPEFRQDLRTGWSAASDAFSFGVLLYEMSTRNAPFNVNLCDLAALTEFTRQMRAGTYVPSPAELELDTVPPDIATLMMSCWAINTAERPDLNQIFETLTKVYPQRSGMSFSASIVDRLMHYSNELEEKVREQTDSLRAEADRVDNLLRDLLPYDIVRRLRCGETIQLEQCDSASVLFTDVPVFSDIVGKVTPFQLFTLLEHMCRILDVVVAGFTVFKVETIRDSYMIVAGVPVHIGGRHAVEVANLALAMITSVRSLPTVQAFHLEEWMKLEARAGIHSGPLIAGIVGTKLPHYTVFGDTVNTASRMETTGEASRVHISQATFELLKGRTEFKLEARGLISVKGKGEVETFWLDGRSASDGHNIDLDLNERTLVPGVDPKPATRRFTNDIKTGTRSSAYLLP</sequence>
<dbReference type="Pfam" id="PF00211">
    <property type="entry name" value="Guanylate_cyc"/>
    <property type="match status" value="1"/>
</dbReference>
<dbReference type="PANTHER" id="PTHR11920">
    <property type="entry name" value="GUANYLYL CYCLASE"/>
    <property type="match status" value="1"/>
</dbReference>
<proteinExistence type="inferred from homology"/>
<comment type="similarity">
    <text evidence="11">Belongs to the adenylyl cyclase class-4/guanylyl cyclase family.</text>
</comment>
<evidence type="ECO:0000259" key="13">
    <source>
        <dbReference type="PROSITE" id="PS50011"/>
    </source>
</evidence>
<dbReference type="InterPro" id="IPR001245">
    <property type="entry name" value="Ser-Thr/Tyr_kinase_cat_dom"/>
</dbReference>
<reference evidence="15 16" key="1">
    <citation type="journal article" date="2016" name="Nat. Commun.">
        <title>Extremotolerant tardigrade genome and improved radiotolerance of human cultured cells by tardigrade-unique protein.</title>
        <authorList>
            <person name="Hashimoto T."/>
            <person name="Horikawa D.D."/>
            <person name="Saito Y."/>
            <person name="Kuwahara H."/>
            <person name="Kozuka-Hata H."/>
            <person name="Shin-I T."/>
            <person name="Minakuchi Y."/>
            <person name="Ohishi K."/>
            <person name="Motoyama A."/>
            <person name="Aizu T."/>
            <person name="Enomoto A."/>
            <person name="Kondo K."/>
            <person name="Tanaka S."/>
            <person name="Hara Y."/>
            <person name="Koshikawa S."/>
            <person name="Sagara H."/>
            <person name="Miura T."/>
            <person name="Yokobori S."/>
            <person name="Miyagawa K."/>
            <person name="Suzuki Y."/>
            <person name="Kubo T."/>
            <person name="Oyama M."/>
            <person name="Kohara Y."/>
            <person name="Fujiyama A."/>
            <person name="Arakawa K."/>
            <person name="Katayama T."/>
            <person name="Toyoda A."/>
            <person name="Kunieda T."/>
        </authorList>
    </citation>
    <scope>NUCLEOTIDE SEQUENCE [LARGE SCALE GENOMIC DNA]</scope>
    <source>
        <strain evidence="15 16">YOKOZUNA-1</strain>
    </source>
</reference>
<evidence type="ECO:0000256" key="9">
    <source>
        <dbReference type="ARBA" id="ARBA00023239"/>
    </source>
</evidence>
<dbReference type="PROSITE" id="PS50011">
    <property type="entry name" value="PROTEIN_KINASE_DOM"/>
    <property type="match status" value="1"/>
</dbReference>
<dbReference type="SMART" id="SM00044">
    <property type="entry name" value="CYCc"/>
    <property type="match status" value="1"/>
</dbReference>
<dbReference type="GO" id="GO:0005524">
    <property type="term" value="F:ATP binding"/>
    <property type="evidence" value="ECO:0007669"/>
    <property type="project" value="InterPro"/>
</dbReference>
<dbReference type="CDD" id="cd07302">
    <property type="entry name" value="CHD"/>
    <property type="match status" value="1"/>
</dbReference>
<keyword evidence="9 11" id="KW-0456">Lyase</keyword>
<name>A0A1D1VDP6_RAMVA</name>
<dbReference type="GO" id="GO:0004672">
    <property type="term" value="F:protein kinase activity"/>
    <property type="evidence" value="ECO:0007669"/>
    <property type="project" value="InterPro"/>
</dbReference>
<evidence type="ECO:0000256" key="6">
    <source>
        <dbReference type="ARBA" id="ARBA00022989"/>
    </source>
</evidence>
<evidence type="ECO:0000256" key="10">
    <source>
        <dbReference type="ARBA" id="ARBA00023293"/>
    </source>
</evidence>
<evidence type="ECO:0000256" key="3">
    <source>
        <dbReference type="ARBA" id="ARBA00012202"/>
    </source>
</evidence>
<keyword evidence="7" id="KW-0472">Membrane</keyword>
<comment type="caution">
    <text evidence="15">The sequence shown here is derived from an EMBL/GenBank/DDBJ whole genome shotgun (WGS) entry which is preliminary data.</text>
</comment>
<dbReference type="GO" id="GO:0004016">
    <property type="term" value="F:adenylate cyclase activity"/>
    <property type="evidence" value="ECO:0007669"/>
    <property type="project" value="TreeGrafter"/>
</dbReference>
<feature type="domain" description="Guanylate cyclase" evidence="14">
    <location>
        <begin position="530"/>
        <end position="664"/>
    </location>
</feature>
<keyword evidence="6" id="KW-1133">Transmembrane helix</keyword>
<evidence type="ECO:0000256" key="7">
    <source>
        <dbReference type="ARBA" id="ARBA00023136"/>
    </source>
</evidence>
<evidence type="ECO:0000313" key="15">
    <source>
        <dbReference type="EMBL" id="GAU99759.1"/>
    </source>
</evidence>
<keyword evidence="4" id="KW-0812">Transmembrane</keyword>
<evidence type="ECO:0000256" key="4">
    <source>
        <dbReference type="ARBA" id="ARBA00022692"/>
    </source>
</evidence>
<dbReference type="EC" id="4.6.1.2" evidence="3 12"/>
<evidence type="ECO:0000256" key="12">
    <source>
        <dbReference type="RuleBase" id="RU003431"/>
    </source>
</evidence>
<dbReference type="GO" id="GO:0001653">
    <property type="term" value="F:peptide receptor activity"/>
    <property type="evidence" value="ECO:0007669"/>
    <property type="project" value="TreeGrafter"/>
</dbReference>
<dbReference type="PANTHER" id="PTHR11920:SF335">
    <property type="entry name" value="GUANYLATE CYCLASE"/>
    <property type="match status" value="1"/>
</dbReference>
<dbReference type="Pfam" id="PF07714">
    <property type="entry name" value="PK_Tyr_Ser-Thr"/>
    <property type="match status" value="1"/>
</dbReference>
<evidence type="ECO:0000256" key="8">
    <source>
        <dbReference type="ARBA" id="ARBA00023180"/>
    </source>
</evidence>
<protein>
    <recommendedName>
        <fullName evidence="3 12">Guanylate cyclase</fullName>
        <ecNumber evidence="3 12">4.6.1.2</ecNumber>
    </recommendedName>
</protein>
<dbReference type="GO" id="GO:0005886">
    <property type="term" value="C:plasma membrane"/>
    <property type="evidence" value="ECO:0007669"/>
    <property type="project" value="TreeGrafter"/>
</dbReference>
<dbReference type="InterPro" id="IPR018297">
    <property type="entry name" value="A/G_cyclase_CS"/>
</dbReference>
<evidence type="ECO:0000256" key="11">
    <source>
        <dbReference type="RuleBase" id="RU000405"/>
    </source>
</evidence>
<organism evidence="15 16">
    <name type="scientific">Ramazzottius varieornatus</name>
    <name type="common">Water bear</name>
    <name type="synonym">Tardigrade</name>
    <dbReference type="NCBI Taxonomy" id="947166"/>
    <lineage>
        <taxon>Eukaryota</taxon>
        <taxon>Metazoa</taxon>
        <taxon>Ecdysozoa</taxon>
        <taxon>Tardigrada</taxon>
        <taxon>Eutardigrada</taxon>
        <taxon>Parachela</taxon>
        <taxon>Hypsibioidea</taxon>
        <taxon>Ramazzottiidae</taxon>
        <taxon>Ramazzottius</taxon>
    </lineage>
</organism>
<evidence type="ECO:0000256" key="2">
    <source>
        <dbReference type="ARBA" id="ARBA00004167"/>
    </source>
</evidence>
<gene>
    <name evidence="15" type="primary">RvY_10712</name>
    <name evidence="15" type="synonym">RvY_10712.1</name>
    <name evidence="15" type="ORF">RvY_10712-1</name>
</gene>
<dbReference type="PROSITE" id="PS00452">
    <property type="entry name" value="GUANYLATE_CYCLASE_1"/>
    <property type="match status" value="1"/>
</dbReference>
<evidence type="ECO:0000256" key="5">
    <source>
        <dbReference type="ARBA" id="ARBA00022741"/>
    </source>
</evidence>
<dbReference type="STRING" id="947166.A0A1D1VDP6"/>
<dbReference type="Proteomes" id="UP000186922">
    <property type="component" value="Unassembled WGS sequence"/>
</dbReference>
<dbReference type="InterPro" id="IPR029787">
    <property type="entry name" value="Nucleotide_cyclase"/>
</dbReference>
<evidence type="ECO:0000259" key="14">
    <source>
        <dbReference type="PROSITE" id="PS50125"/>
    </source>
</evidence>
<keyword evidence="5" id="KW-0547">Nucleotide-binding</keyword>
<dbReference type="InterPro" id="IPR050401">
    <property type="entry name" value="Cyclic_nucleotide_synthase"/>
</dbReference>
<dbReference type="InterPro" id="IPR011009">
    <property type="entry name" value="Kinase-like_dom_sf"/>
</dbReference>
<dbReference type="AlphaFoldDB" id="A0A1D1VDP6"/>
<feature type="domain" description="Protein kinase" evidence="13">
    <location>
        <begin position="166"/>
        <end position="458"/>
    </location>
</feature>
<evidence type="ECO:0000256" key="1">
    <source>
        <dbReference type="ARBA" id="ARBA00001436"/>
    </source>
</evidence>
<dbReference type="Gene3D" id="3.30.70.1230">
    <property type="entry name" value="Nucleotide cyclase"/>
    <property type="match status" value="1"/>
</dbReference>
<dbReference type="GO" id="GO:0004383">
    <property type="term" value="F:guanylate cyclase activity"/>
    <property type="evidence" value="ECO:0007669"/>
    <property type="project" value="UniProtKB-EC"/>
</dbReference>
<keyword evidence="10 12" id="KW-0141">cGMP biosynthesis</keyword>
<dbReference type="PROSITE" id="PS50125">
    <property type="entry name" value="GUANYLATE_CYCLASE_2"/>
    <property type="match status" value="1"/>
</dbReference>